<evidence type="ECO:0000256" key="9">
    <source>
        <dbReference type="ARBA" id="ARBA00022691"/>
    </source>
</evidence>
<evidence type="ECO:0000256" key="1">
    <source>
        <dbReference type="ARBA" id="ARBA00004496"/>
    </source>
</evidence>
<evidence type="ECO:0000313" key="15">
    <source>
        <dbReference type="EMBL" id="AKE53049.1"/>
    </source>
</evidence>
<evidence type="ECO:0000313" key="16">
    <source>
        <dbReference type="Proteomes" id="UP000034071"/>
    </source>
</evidence>
<evidence type="ECO:0000256" key="2">
    <source>
        <dbReference type="ARBA" id="ARBA00005528"/>
    </source>
</evidence>
<dbReference type="EC" id="2.1.1.193" evidence="3 12"/>
<dbReference type="RefSeq" id="WP_046562036.1">
    <property type="nucleotide sequence ID" value="NZ_CP010975.1"/>
</dbReference>
<comment type="catalytic activity">
    <reaction evidence="11 12">
        <text>uridine(1498) in 16S rRNA + S-adenosyl-L-methionine = N(3)-methyluridine(1498) in 16S rRNA + S-adenosyl-L-homocysteine + H(+)</text>
        <dbReference type="Rhea" id="RHEA:42920"/>
        <dbReference type="Rhea" id="RHEA-COMP:10283"/>
        <dbReference type="Rhea" id="RHEA-COMP:10284"/>
        <dbReference type="ChEBI" id="CHEBI:15378"/>
        <dbReference type="ChEBI" id="CHEBI:57856"/>
        <dbReference type="ChEBI" id="CHEBI:59789"/>
        <dbReference type="ChEBI" id="CHEBI:65315"/>
        <dbReference type="ChEBI" id="CHEBI:74502"/>
        <dbReference type="EC" id="2.1.1.193"/>
    </reaction>
</comment>
<dbReference type="AlphaFoldDB" id="A0A0F6TS96"/>
<evidence type="ECO:0000256" key="12">
    <source>
        <dbReference type="PIRNR" id="PIRNR015601"/>
    </source>
</evidence>
<dbReference type="KEGG" id="kge:TQ33_2120"/>
<dbReference type="InterPro" id="IPR029028">
    <property type="entry name" value="Alpha/beta_knot_MTases"/>
</dbReference>
<keyword evidence="5 12" id="KW-0963">Cytoplasm</keyword>
<dbReference type="PANTHER" id="PTHR30027:SF3">
    <property type="entry name" value="16S RRNA (URACIL(1498)-N(3))-METHYLTRANSFERASE"/>
    <property type="match status" value="1"/>
</dbReference>
<feature type="domain" description="Ribosomal RNA small subunit methyltransferase E methyltransferase" evidence="13">
    <location>
        <begin position="75"/>
        <end position="237"/>
    </location>
</feature>
<dbReference type="EMBL" id="CP010975">
    <property type="protein sequence ID" value="AKE53049.1"/>
    <property type="molecule type" value="Genomic_DNA"/>
</dbReference>
<comment type="function">
    <text evidence="10 12">Specifically methylates the N3 position of the uracil ring of uridine 1498 (m3U1498) in 16S rRNA. Acts on the fully assembled 30S ribosomal subunit.</text>
</comment>
<dbReference type="InterPro" id="IPR006700">
    <property type="entry name" value="RsmE"/>
</dbReference>
<dbReference type="InterPro" id="IPR046886">
    <property type="entry name" value="RsmE_MTase_dom"/>
</dbReference>
<dbReference type="InterPro" id="IPR029026">
    <property type="entry name" value="tRNA_m1G_MTases_N"/>
</dbReference>
<evidence type="ECO:0000256" key="11">
    <source>
        <dbReference type="ARBA" id="ARBA00047944"/>
    </source>
</evidence>
<evidence type="ECO:0000256" key="10">
    <source>
        <dbReference type="ARBA" id="ARBA00025699"/>
    </source>
</evidence>
<dbReference type="Proteomes" id="UP000034071">
    <property type="component" value="Chromosome"/>
</dbReference>
<dbReference type="InterPro" id="IPR015947">
    <property type="entry name" value="PUA-like_sf"/>
</dbReference>
<keyword evidence="6 12" id="KW-0698">rRNA processing</keyword>
<comment type="similarity">
    <text evidence="2 12">Belongs to the RNA methyltransferase RsmE family.</text>
</comment>
<evidence type="ECO:0000256" key="8">
    <source>
        <dbReference type="ARBA" id="ARBA00022679"/>
    </source>
</evidence>
<evidence type="ECO:0000256" key="6">
    <source>
        <dbReference type="ARBA" id="ARBA00022552"/>
    </source>
</evidence>
<dbReference type="CDD" id="cd18084">
    <property type="entry name" value="RsmE-like"/>
    <property type="match status" value="1"/>
</dbReference>
<dbReference type="PATRIC" id="fig|914150.5.peg.2149"/>
<keyword evidence="16" id="KW-1185">Reference proteome</keyword>
<dbReference type="NCBIfam" id="NF008692">
    <property type="entry name" value="PRK11713.1-5"/>
    <property type="match status" value="1"/>
</dbReference>
<evidence type="ECO:0000259" key="14">
    <source>
        <dbReference type="Pfam" id="PF20260"/>
    </source>
</evidence>
<dbReference type="InterPro" id="IPR046887">
    <property type="entry name" value="RsmE_PUA-like"/>
</dbReference>
<dbReference type="PIRSF" id="PIRSF015601">
    <property type="entry name" value="MTase_slr0722"/>
    <property type="match status" value="1"/>
</dbReference>
<accession>A0A0F6TS96</accession>
<dbReference type="GO" id="GO:0070042">
    <property type="term" value="F:rRNA (uridine-N3-)-methyltransferase activity"/>
    <property type="evidence" value="ECO:0007669"/>
    <property type="project" value="TreeGrafter"/>
</dbReference>
<protein>
    <recommendedName>
        <fullName evidence="4 12">Ribosomal RNA small subunit methyltransferase E</fullName>
        <ecNumber evidence="3 12">2.1.1.193</ecNumber>
    </recommendedName>
</protein>
<dbReference type="Gene3D" id="2.40.240.20">
    <property type="entry name" value="Hypothetical PUA domain-like, domain 1"/>
    <property type="match status" value="1"/>
</dbReference>
<organism evidence="15 16">
    <name type="scientific">Kangiella geojedonensis</name>
    <dbReference type="NCBI Taxonomy" id="914150"/>
    <lineage>
        <taxon>Bacteria</taxon>
        <taxon>Pseudomonadati</taxon>
        <taxon>Pseudomonadota</taxon>
        <taxon>Gammaproteobacteria</taxon>
        <taxon>Kangiellales</taxon>
        <taxon>Kangiellaceae</taxon>
        <taxon>Kangiella</taxon>
    </lineage>
</organism>
<keyword evidence="7 12" id="KW-0489">Methyltransferase</keyword>
<dbReference type="HOGENOM" id="CLU_067442_5_1_6"/>
<proteinExistence type="inferred from homology"/>
<sequence length="245" mass="27256">MRISRIYTAEELNVGQLLQLDHEASNHLSRVLRLKAGNPVTLFNGDGVDYHGVIEAIERNQVSVHIQSCQSQNLESPLHIHLYQGVSRGDKMDLTLQKGVELGIKEFTPLLTERCGVKLDPKRWEKKVQHWEKVIQSACEQCGRSTLPKLNPVIDLSSALEQTNSSHHFFLHPDAKHSFSAYSDAEPTGTIALWVGPEGGFSDKEIEQALNNNITAVQLGPRVLRTETAALAAVSVMNTLWGDFK</sequence>
<dbReference type="PANTHER" id="PTHR30027">
    <property type="entry name" value="RIBOSOMAL RNA SMALL SUBUNIT METHYLTRANSFERASE E"/>
    <property type="match status" value="1"/>
</dbReference>
<dbReference type="STRING" id="914150.TQ33_2120"/>
<dbReference type="OrthoDB" id="9815641at2"/>
<name>A0A0F6TS96_9GAMM</name>
<feature type="domain" description="Ribosomal RNA small subunit methyltransferase E PUA-like" evidence="14">
    <location>
        <begin position="21"/>
        <end position="66"/>
    </location>
</feature>
<dbReference type="GO" id="GO:0070475">
    <property type="term" value="P:rRNA base methylation"/>
    <property type="evidence" value="ECO:0007669"/>
    <property type="project" value="TreeGrafter"/>
</dbReference>
<gene>
    <name evidence="15" type="ORF">TQ33_2120</name>
</gene>
<evidence type="ECO:0000256" key="7">
    <source>
        <dbReference type="ARBA" id="ARBA00022603"/>
    </source>
</evidence>
<keyword evidence="9 12" id="KW-0949">S-adenosyl-L-methionine</keyword>
<dbReference type="Pfam" id="PF04452">
    <property type="entry name" value="Methyltrans_RNA"/>
    <property type="match status" value="1"/>
</dbReference>
<evidence type="ECO:0000256" key="3">
    <source>
        <dbReference type="ARBA" id="ARBA00012328"/>
    </source>
</evidence>
<reference evidence="15 16" key="1">
    <citation type="submission" date="2015-02" db="EMBL/GenBank/DDBJ databases">
        <title>Complete genome sequence of Kangiella geojedonensis strain YCS-5T.</title>
        <authorList>
            <person name="Kim K.M."/>
        </authorList>
    </citation>
    <scope>NUCLEOTIDE SEQUENCE [LARGE SCALE GENOMIC DNA]</scope>
    <source>
        <strain evidence="15 16">YCS-5</strain>
    </source>
</reference>
<comment type="subcellular location">
    <subcellularLocation>
        <location evidence="1 12">Cytoplasm</location>
    </subcellularLocation>
</comment>
<dbReference type="NCBIfam" id="TIGR00046">
    <property type="entry name" value="RsmE family RNA methyltransferase"/>
    <property type="match status" value="1"/>
</dbReference>
<keyword evidence="8 12" id="KW-0808">Transferase</keyword>
<evidence type="ECO:0000256" key="5">
    <source>
        <dbReference type="ARBA" id="ARBA00022490"/>
    </source>
</evidence>
<dbReference type="Pfam" id="PF20260">
    <property type="entry name" value="PUA_4"/>
    <property type="match status" value="1"/>
</dbReference>
<evidence type="ECO:0000259" key="13">
    <source>
        <dbReference type="Pfam" id="PF04452"/>
    </source>
</evidence>
<evidence type="ECO:0000256" key="4">
    <source>
        <dbReference type="ARBA" id="ARBA00013673"/>
    </source>
</evidence>
<dbReference type="SUPFAM" id="SSF75217">
    <property type="entry name" value="alpha/beta knot"/>
    <property type="match status" value="1"/>
</dbReference>
<dbReference type="GO" id="GO:0005737">
    <property type="term" value="C:cytoplasm"/>
    <property type="evidence" value="ECO:0007669"/>
    <property type="project" value="UniProtKB-SubCell"/>
</dbReference>
<dbReference type="Gene3D" id="3.40.1280.10">
    <property type="match status" value="1"/>
</dbReference>
<dbReference type="SUPFAM" id="SSF88697">
    <property type="entry name" value="PUA domain-like"/>
    <property type="match status" value="1"/>
</dbReference>